<reference evidence="10 11" key="2">
    <citation type="journal article" date="2018" name="Plant J.">
        <title>The Physcomitrella patens chromosome-scale assembly reveals moss genome structure and evolution.</title>
        <authorList>
            <person name="Lang D."/>
            <person name="Ullrich K.K."/>
            <person name="Murat F."/>
            <person name="Fuchs J."/>
            <person name="Jenkins J."/>
            <person name="Haas F.B."/>
            <person name="Piednoel M."/>
            <person name="Gundlach H."/>
            <person name="Van Bel M."/>
            <person name="Meyberg R."/>
            <person name="Vives C."/>
            <person name="Morata J."/>
            <person name="Symeonidi A."/>
            <person name="Hiss M."/>
            <person name="Muchero W."/>
            <person name="Kamisugi Y."/>
            <person name="Saleh O."/>
            <person name="Blanc G."/>
            <person name="Decker E.L."/>
            <person name="van Gessel N."/>
            <person name="Grimwood J."/>
            <person name="Hayes R.D."/>
            <person name="Graham S.W."/>
            <person name="Gunter L.E."/>
            <person name="McDaniel S.F."/>
            <person name="Hoernstein S.N.W."/>
            <person name="Larsson A."/>
            <person name="Li F.W."/>
            <person name="Perroud P.F."/>
            <person name="Phillips J."/>
            <person name="Ranjan P."/>
            <person name="Rokshar D.S."/>
            <person name="Rothfels C.J."/>
            <person name="Schneider L."/>
            <person name="Shu S."/>
            <person name="Stevenson D.W."/>
            <person name="Thummler F."/>
            <person name="Tillich M."/>
            <person name="Villarreal Aguilar J.C."/>
            <person name="Widiez T."/>
            <person name="Wong G.K."/>
            <person name="Wymore A."/>
            <person name="Zhang Y."/>
            <person name="Zimmer A.D."/>
            <person name="Quatrano R.S."/>
            <person name="Mayer K.F.X."/>
            <person name="Goodstein D."/>
            <person name="Casacuberta J.M."/>
            <person name="Vandepoele K."/>
            <person name="Reski R."/>
            <person name="Cuming A.C."/>
            <person name="Tuskan G.A."/>
            <person name="Maumus F."/>
            <person name="Salse J."/>
            <person name="Schmutz J."/>
            <person name="Rensing S.A."/>
        </authorList>
    </citation>
    <scope>NUCLEOTIDE SEQUENCE [LARGE SCALE GENOMIC DNA]</scope>
    <source>
        <strain evidence="10 11">cv. Gransden 2004</strain>
    </source>
</reference>
<name>A0A7I4CN46_PHYPA</name>
<evidence type="ECO:0000256" key="4">
    <source>
        <dbReference type="ARBA" id="ARBA00022853"/>
    </source>
</evidence>
<comment type="catalytic activity">
    <reaction evidence="8">
        <text>L-lysyl-[protein] + acetyl-CoA = N(6)-acetyl-L-lysyl-[protein] + CoA + H(+)</text>
        <dbReference type="Rhea" id="RHEA:45948"/>
        <dbReference type="Rhea" id="RHEA-COMP:9752"/>
        <dbReference type="Rhea" id="RHEA-COMP:10731"/>
        <dbReference type="ChEBI" id="CHEBI:15378"/>
        <dbReference type="ChEBI" id="CHEBI:29969"/>
        <dbReference type="ChEBI" id="CHEBI:57287"/>
        <dbReference type="ChEBI" id="CHEBI:57288"/>
        <dbReference type="ChEBI" id="CHEBI:61930"/>
        <dbReference type="EC" id="2.3.1.48"/>
    </reaction>
</comment>
<dbReference type="AlphaFoldDB" id="A0A7I4CN46"/>
<keyword evidence="3" id="KW-0808">Transferase</keyword>
<dbReference type="EMBL" id="ABEU02000025">
    <property type="status" value="NOT_ANNOTATED_CDS"/>
    <property type="molecule type" value="Genomic_DNA"/>
</dbReference>
<keyword evidence="6" id="KW-0804">Transcription</keyword>
<dbReference type="GO" id="GO:0004402">
    <property type="term" value="F:histone acetyltransferase activity"/>
    <property type="evidence" value="ECO:0007669"/>
    <property type="project" value="InterPro"/>
</dbReference>
<organism evidence="10 11">
    <name type="scientific">Physcomitrium patens</name>
    <name type="common">Spreading-leaved earth moss</name>
    <name type="synonym">Physcomitrella patens</name>
    <dbReference type="NCBI Taxonomy" id="3218"/>
    <lineage>
        <taxon>Eukaryota</taxon>
        <taxon>Viridiplantae</taxon>
        <taxon>Streptophyta</taxon>
        <taxon>Embryophyta</taxon>
        <taxon>Bryophyta</taxon>
        <taxon>Bryophytina</taxon>
        <taxon>Bryopsida</taxon>
        <taxon>Funariidae</taxon>
        <taxon>Funariales</taxon>
        <taxon>Funariaceae</taxon>
        <taxon>Physcomitrium</taxon>
    </lineage>
</organism>
<evidence type="ECO:0000256" key="6">
    <source>
        <dbReference type="ARBA" id="ARBA00023163"/>
    </source>
</evidence>
<dbReference type="Proteomes" id="UP000006727">
    <property type="component" value="Chromosome 25"/>
</dbReference>
<dbReference type="InterPro" id="IPR013178">
    <property type="entry name" value="Histone_AcTrfase_Rtt109/CBP"/>
</dbReference>
<keyword evidence="4" id="KW-0156">Chromatin regulator</keyword>
<dbReference type="GO" id="GO:0005634">
    <property type="term" value="C:nucleus"/>
    <property type="evidence" value="ECO:0007669"/>
    <property type="project" value="UniProtKB-SubCell"/>
</dbReference>
<dbReference type="GO" id="GO:0006355">
    <property type="term" value="P:regulation of DNA-templated transcription"/>
    <property type="evidence" value="ECO:0007669"/>
    <property type="project" value="InterPro"/>
</dbReference>
<accession>A0A7I4CN46</accession>
<evidence type="ECO:0000256" key="3">
    <source>
        <dbReference type="ARBA" id="ARBA00022679"/>
    </source>
</evidence>
<dbReference type="EC" id="2.3.1.48" evidence="2"/>
<reference evidence="10" key="3">
    <citation type="submission" date="2020-12" db="UniProtKB">
        <authorList>
            <consortium name="EnsemblPlants"/>
        </authorList>
    </citation>
    <scope>IDENTIFICATION</scope>
</reference>
<dbReference type="PROSITE" id="PS51727">
    <property type="entry name" value="CBP_P300_HAT"/>
    <property type="match status" value="1"/>
</dbReference>
<keyword evidence="7" id="KW-0539">Nucleus</keyword>
<sequence>MDNSQRGRKINDLLLNTLCTILDCKSNFKYTNYPCKSKIVLLLEKIDVIEVCIFGMYFQKCGVEISLPNQQKVHLSYLDSMKHFVKTVYGETLRTYFRGEERELMDLHCDFDIALKTDKKLTVVQDLTCSKENVNHTLGLLKQALDKKTAACSDYNQKSRSIETRNFTEEFEAYKEQLATEMKLNLDVRRLCAVIEKVNLEAKLANSHLKEPREMLTGKRGILKHVWKAMEGR</sequence>
<evidence type="ECO:0000256" key="5">
    <source>
        <dbReference type="ARBA" id="ARBA00023015"/>
    </source>
</evidence>
<evidence type="ECO:0000256" key="7">
    <source>
        <dbReference type="ARBA" id="ARBA00023242"/>
    </source>
</evidence>
<protein>
    <recommendedName>
        <fullName evidence="2">histone acetyltransferase</fullName>
        <ecNumber evidence="2">2.3.1.48</ecNumber>
    </recommendedName>
</protein>
<evidence type="ECO:0000259" key="9">
    <source>
        <dbReference type="PROSITE" id="PS51727"/>
    </source>
</evidence>
<evidence type="ECO:0000313" key="10">
    <source>
        <dbReference type="EnsemblPlants" id="Pp3c25_13620V3.2"/>
    </source>
</evidence>
<comment type="subcellular location">
    <subcellularLocation>
        <location evidence="1">Nucleus</location>
    </subcellularLocation>
</comment>
<dbReference type="PANTHER" id="PTHR13808">
    <property type="entry name" value="CBP/P300-RELATED"/>
    <property type="match status" value="1"/>
</dbReference>
<reference evidence="10 11" key="1">
    <citation type="journal article" date="2008" name="Science">
        <title>The Physcomitrella genome reveals evolutionary insights into the conquest of land by plants.</title>
        <authorList>
            <person name="Rensing S."/>
            <person name="Lang D."/>
            <person name="Zimmer A."/>
            <person name="Terry A."/>
            <person name="Salamov A."/>
            <person name="Shapiro H."/>
            <person name="Nishiyama T."/>
            <person name="Perroud P.-F."/>
            <person name="Lindquist E."/>
            <person name="Kamisugi Y."/>
            <person name="Tanahashi T."/>
            <person name="Sakakibara K."/>
            <person name="Fujita T."/>
            <person name="Oishi K."/>
            <person name="Shin-I T."/>
            <person name="Kuroki Y."/>
            <person name="Toyoda A."/>
            <person name="Suzuki Y."/>
            <person name="Hashimoto A."/>
            <person name="Yamaguchi K."/>
            <person name="Sugano A."/>
            <person name="Kohara Y."/>
            <person name="Fujiyama A."/>
            <person name="Anterola A."/>
            <person name="Aoki S."/>
            <person name="Ashton N."/>
            <person name="Barbazuk W.B."/>
            <person name="Barker E."/>
            <person name="Bennetzen J."/>
            <person name="Bezanilla M."/>
            <person name="Blankenship R."/>
            <person name="Cho S.H."/>
            <person name="Dutcher S."/>
            <person name="Estelle M."/>
            <person name="Fawcett J.A."/>
            <person name="Gundlach H."/>
            <person name="Hanada K."/>
            <person name="Heyl A."/>
            <person name="Hicks K.A."/>
            <person name="Hugh J."/>
            <person name="Lohr M."/>
            <person name="Mayer K."/>
            <person name="Melkozernov A."/>
            <person name="Murata T."/>
            <person name="Nelson D."/>
            <person name="Pils B."/>
            <person name="Prigge M."/>
            <person name="Reiss B."/>
            <person name="Renner T."/>
            <person name="Rombauts S."/>
            <person name="Rushton P."/>
            <person name="Sanderfoot A."/>
            <person name="Schween G."/>
            <person name="Shiu S.-H."/>
            <person name="Stueber K."/>
            <person name="Theodoulou F.L."/>
            <person name="Tu H."/>
            <person name="Van de Peer Y."/>
            <person name="Verrier P.J."/>
            <person name="Waters E."/>
            <person name="Wood A."/>
            <person name="Yang L."/>
            <person name="Cove D."/>
            <person name="Cuming A."/>
            <person name="Hasebe M."/>
            <person name="Lucas S."/>
            <person name="Mishler D.B."/>
            <person name="Reski R."/>
            <person name="Grigoriev I."/>
            <person name="Quatrano R.S."/>
            <person name="Boore J.L."/>
        </authorList>
    </citation>
    <scope>NUCLEOTIDE SEQUENCE [LARGE SCALE GENOMIC DNA]</scope>
    <source>
        <strain evidence="10 11">cv. Gransden 2004</strain>
    </source>
</reference>
<dbReference type="InterPro" id="IPR031162">
    <property type="entry name" value="CBP_P300_HAT"/>
</dbReference>
<proteinExistence type="predicted"/>
<keyword evidence="11" id="KW-1185">Reference proteome</keyword>
<evidence type="ECO:0000256" key="8">
    <source>
        <dbReference type="ARBA" id="ARBA00048017"/>
    </source>
</evidence>
<evidence type="ECO:0000256" key="1">
    <source>
        <dbReference type="ARBA" id="ARBA00004123"/>
    </source>
</evidence>
<dbReference type="PANTHER" id="PTHR13808:SF1">
    <property type="entry name" value="HISTONE ACETYLTRANSFERASE"/>
    <property type="match status" value="1"/>
</dbReference>
<evidence type="ECO:0000256" key="2">
    <source>
        <dbReference type="ARBA" id="ARBA00013184"/>
    </source>
</evidence>
<keyword evidence="5" id="KW-0805">Transcription regulation</keyword>
<dbReference type="InParanoid" id="A0A7I4CN46"/>
<feature type="domain" description="CBP/p300-type HAT" evidence="9">
    <location>
        <begin position="1"/>
        <end position="233"/>
    </location>
</feature>
<dbReference type="EnsemblPlants" id="Pp3c25_13620V3.2">
    <property type="protein sequence ID" value="Pp3c25_13620V3.2"/>
    <property type="gene ID" value="Pp3c25_13620"/>
</dbReference>
<evidence type="ECO:0000313" key="11">
    <source>
        <dbReference type="Proteomes" id="UP000006727"/>
    </source>
</evidence>
<dbReference type="Gramene" id="Pp3c25_13620V3.2">
    <property type="protein sequence ID" value="Pp3c25_13620V3.2"/>
    <property type="gene ID" value="Pp3c25_13620"/>
</dbReference>